<dbReference type="Gene3D" id="1.10.10.10">
    <property type="entry name" value="Winged helix-like DNA-binding domain superfamily/Winged helix DNA-binding domain"/>
    <property type="match status" value="1"/>
</dbReference>
<dbReference type="GO" id="GO:0003700">
    <property type="term" value="F:DNA-binding transcription factor activity"/>
    <property type="evidence" value="ECO:0007669"/>
    <property type="project" value="InterPro"/>
</dbReference>
<keyword evidence="2" id="KW-0238">DNA-binding</keyword>
<dbReference type="Pfam" id="PF00392">
    <property type="entry name" value="GntR"/>
    <property type="match status" value="1"/>
</dbReference>
<gene>
    <name evidence="5" type="ORF">ETD83_15345</name>
</gene>
<proteinExistence type="predicted"/>
<dbReference type="SMART" id="SM00895">
    <property type="entry name" value="FCD"/>
    <property type="match status" value="1"/>
</dbReference>
<dbReference type="RefSeq" id="WP_138645799.1">
    <property type="nucleotide sequence ID" value="NZ_VCKW01000067.1"/>
</dbReference>
<name>A0A5C4JBY3_9ACTN</name>
<feature type="domain" description="HTH gntR-type" evidence="4">
    <location>
        <begin position="6"/>
        <end position="73"/>
    </location>
</feature>
<dbReference type="InterPro" id="IPR008920">
    <property type="entry name" value="TF_FadR/GntR_C"/>
</dbReference>
<keyword evidence="1" id="KW-0805">Transcription regulation</keyword>
<dbReference type="InterPro" id="IPR000524">
    <property type="entry name" value="Tscrpt_reg_HTH_GntR"/>
</dbReference>
<evidence type="ECO:0000313" key="6">
    <source>
        <dbReference type="Proteomes" id="UP000309174"/>
    </source>
</evidence>
<comment type="caution">
    <text evidence="5">The sequence shown here is derived from an EMBL/GenBank/DDBJ whole genome shotgun (WGS) entry which is preliminary data.</text>
</comment>
<sequence length="220" mass="25050">MIHIAGTRSEEIRQRIAEDIVSGRLRPGQRLEELQLADQFNVSRTPVRDALRELSGTGLVEIRPNRGTWVAEIDSDQLEELFEAFAEIEALCARLCAVRLTVIERRRLELLHEESEAYVTAGDHEGYARLNEQIHNSIYQGSRNHALYEIVRGLRHRTAPFRVPQFYITNDRMKNSYAEHGALLAAILQEDAQAAYAAMYSHIANSSVNVIGFLRESLHK</sequence>
<reference evidence="5 6" key="1">
    <citation type="submission" date="2019-05" db="EMBL/GenBank/DDBJ databases">
        <title>Draft genome sequence of Actinomadura sp. 14C53.</title>
        <authorList>
            <person name="Saricaoglu S."/>
            <person name="Isik K."/>
        </authorList>
    </citation>
    <scope>NUCLEOTIDE SEQUENCE [LARGE SCALE GENOMIC DNA]</scope>
    <source>
        <strain evidence="5 6">14C53</strain>
    </source>
</reference>
<dbReference type="PRINTS" id="PR00035">
    <property type="entry name" value="HTHGNTR"/>
</dbReference>
<dbReference type="EMBL" id="VCKW01000067">
    <property type="protein sequence ID" value="TMR01091.1"/>
    <property type="molecule type" value="Genomic_DNA"/>
</dbReference>
<dbReference type="SUPFAM" id="SSF46785">
    <property type="entry name" value="Winged helix' DNA-binding domain"/>
    <property type="match status" value="1"/>
</dbReference>
<evidence type="ECO:0000313" key="5">
    <source>
        <dbReference type="EMBL" id="TMR01091.1"/>
    </source>
</evidence>
<dbReference type="OrthoDB" id="8680240at2"/>
<dbReference type="CDD" id="cd07377">
    <property type="entry name" value="WHTH_GntR"/>
    <property type="match status" value="1"/>
</dbReference>
<dbReference type="Proteomes" id="UP000309174">
    <property type="component" value="Unassembled WGS sequence"/>
</dbReference>
<keyword evidence="6" id="KW-1185">Reference proteome</keyword>
<evidence type="ECO:0000259" key="4">
    <source>
        <dbReference type="PROSITE" id="PS50949"/>
    </source>
</evidence>
<evidence type="ECO:0000256" key="2">
    <source>
        <dbReference type="ARBA" id="ARBA00023125"/>
    </source>
</evidence>
<dbReference type="SMART" id="SM00345">
    <property type="entry name" value="HTH_GNTR"/>
    <property type="match status" value="1"/>
</dbReference>
<dbReference type="PROSITE" id="PS50949">
    <property type="entry name" value="HTH_GNTR"/>
    <property type="match status" value="1"/>
</dbReference>
<dbReference type="SUPFAM" id="SSF48008">
    <property type="entry name" value="GntR ligand-binding domain-like"/>
    <property type="match status" value="1"/>
</dbReference>
<dbReference type="InterPro" id="IPR036388">
    <property type="entry name" value="WH-like_DNA-bd_sf"/>
</dbReference>
<accession>A0A5C4JBY3</accession>
<dbReference type="GO" id="GO:0003677">
    <property type="term" value="F:DNA binding"/>
    <property type="evidence" value="ECO:0007669"/>
    <property type="project" value="UniProtKB-KW"/>
</dbReference>
<protein>
    <submittedName>
        <fullName evidence="5">GntR family transcriptional regulator</fullName>
    </submittedName>
</protein>
<dbReference type="PANTHER" id="PTHR43537:SF49">
    <property type="entry name" value="TRANSCRIPTIONAL REGULATORY PROTEIN"/>
    <property type="match status" value="1"/>
</dbReference>
<dbReference type="PANTHER" id="PTHR43537">
    <property type="entry name" value="TRANSCRIPTIONAL REGULATOR, GNTR FAMILY"/>
    <property type="match status" value="1"/>
</dbReference>
<dbReference type="InterPro" id="IPR011711">
    <property type="entry name" value="GntR_C"/>
</dbReference>
<evidence type="ECO:0000256" key="1">
    <source>
        <dbReference type="ARBA" id="ARBA00023015"/>
    </source>
</evidence>
<dbReference type="Gene3D" id="1.20.120.530">
    <property type="entry name" value="GntR ligand-binding domain-like"/>
    <property type="match status" value="1"/>
</dbReference>
<dbReference type="InterPro" id="IPR036390">
    <property type="entry name" value="WH_DNA-bd_sf"/>
</dbReference>
<evidence type="ECO:0000256" key="3">
    <source>
        <dbReference type="ARBA" id="ARBA00023163"/>
    </source>
</evidence>
<dbReference type="Pfam" id="PF07729">
    <property type="entry name" value="FCD"/>
    <property type="match status" value="1"/>
</dbReference>
<dbReference type="AlphaFoldDB" id="A0A5C4JBY3"/>
<keyword evidence="3" id="KW-0804">Transcription</keyword>
<organism evidence="5 6">
    <name type="scientific">Actinomadura soli</name>
    <dbReference type="NCBI Taxonomy" id="2508997"/>
    <lineage>
        <taxon>Bacteria</taxon>
        <taxon>Bacillati</taxon>
        <taxon>Actinomycetota</taxon>
        <taxon>Actinomycetes</taxon>
        <taxon>Streptosporangiales</taxon>
        <taxon>Thermomonosporaceae</taxon>
        <taxon>Actinomadura</taxon>
    </lineage>
</organism>